<sequence>MEVKKVLSPAQIAGGSFWGGPIATVYYLRKNYLLIGNEALAQKTLIYGAIFIIFLMAILPFLPEKFPNMVLPLAYCLAARQIAETTQLKKDQIEGSEEYTFESNWKIFGVGILTLLIFLIVAMAVMFALEAASIVSLA</sequence>
<keyword evidence="3" id="KW-1185">Reference proteome</keyword>
<proteinExistence type="predicted"/>
<evidence type="ECO:0008006" key="4">
    <source>
        <dbReference type="Google" id="ProtNLM"/>
    </source>
</evidence>
<comment type="caution">
    <text evidence="2">The sequence shown here is derived from an EMBL/GenBank/DDBJ whole genome shotgun (WGS) entry which is preliminary data.</text>
</comment>
<dbReference type="RefSeq" id="WP_055733415.1">
    <property type="nucleotide sequence ID" value="NZ_BMDY01000020.1"/>
</dbReference>
<name>A0ABQ1I458_9ALTE</name>
<dbReference type="Proteomes" id="UP000651977">
    <property type="component" value="Unassembled WGS sequence"/>
</dbReference>
<keyword evidence="1" id="KW-1133">Transmembrane helix</keyword>
<feature type="transmembrane region" description="Helical" evidence="1">
    <location>
        <begin position="6"/>
        <end position="28"/>
    </location>
</feature>
<evidence type="ECO:0000313" key="3">
    <source>
        <dbReference type="Proteomes" id="UP000651977"/>
    </source>
</evidence>
<evidence type="ECO:0000256" key="1">
    <source>
        <dbReference type="SAM" id="Phobius"/>
    </source>
</evidence>
<feature type="transmembrane region" description="Helical" evidence="1">
    <location>
        <begin position="107"/>
        <end position="129"/>
    </location>
</feature>
<dbReference type="EMBL" id="BMDY01000020">
    <property type="protein sequence ID" value="GGB14863.1"/>
    <property type="molecule type" value="Genomic_DNA"/>
</dbReference>
<accession>A0ABQ1I458</accession>
<organism evidence="2 3">
    <name type="scientific">Agarivorans gilvus</name>
    <dbReference type="NCBI Taxonomy" id="680279"/>
    <lineage>
        <taxon>Bacteria</taxon>
        <taxon>Pseudomonadati</taxon>
        <taxon>Pseudomonadota</taxon>
        <taxon>Gammaproteobacteria</taxon>
        <taxon>Alteromonadales</taxon>
        <taxon>Alteromonadaceae</taxon>
        <taxon>Agarivorans</taxon>
    </lineage>
</organism>
<keyword evidence="1" id="KW-0812">Transmembrane</keyword>
<gene>
    <name evidence="2" type="ORF">GCM10007414_30380</name>
</gene>
<protein>
    <recommendedName>
        <fullName evidence="4">Integron gene cassette protein</fullName>
    </recommendedName>
</protein>
<keyword evidence="1" id="KW-0472">Membrane</keyword>
<reference evidence="3" key="1">
    <citation type="journal article" date="2019" name="Int. J. Syst. Evol. Microbiol.">
        <title>The Global Catalogue of Microorganisms (GCM) 10K type strain sequencing project: providing services to taxonomists for standard genome sequencing and annotation.</title>
        <authorList>
            <consortium name="The Broad Institute Genomics Platform"/>
            <consortium name="The Broad Institute Genome Sequencing Center for Infectious Disease"/>
            <person name="Wu L."/>
            <person name="Ma J."/>
        </authorList>
    </citation>
    <scope>NUCLEOTIDE SEQUENCE [LARGE SCALE GENOMIC DNA]</scope>
    <source>
        <strain evidence="3">CGMCC 1.10131</strain>
    </source>
</reference>
<feature type="transmembrane region" description="Helical" evidence="1">
    <location>
        <begin position="40"/>
        <end position="62"/>
    </location>
</feature>
<evidence type="ECO:0000313" key="2">
    <source>
        <dbReference type="EMBL" id="GGB14863.1"/>
    </source>
</evidence>